<feature type="compositionally biased region" description="Basic residues" evidence="1">
    <location>
        <begin position="51"/>
        <end position="60"/>
    </location>
</feature>
<accession>A0ABR4BSM3</accession>
<proteinExistence type="predicted"/>
<protein>
    <submittedName>
        <fullName evidence="2">Uncharacterized protein</fullName>
    </submittedName>
</protein>
<dbReference type="EMBL" id="JAZHXI010000021">
    <property type="protein sequence ID" value="KAL2060650.1"/>
    <property type="molecule type" value="Genomic_DNA"/>
</dbReference>
<reference evidence="2 3" key="1">
    <citation type="journal article" date="2024" name="Commun. Biol.">
        <title>Comparative genomic analysis of thermophilic fungi reveals convergent evolutionary adaptations and gene losses.</title>
        <authorList>
            <person name="Steindorff A.S."/>
            <person name="Aguilar-Pontes M.V."/>
            <person name="Robinson A.J."/>
            <person name="Andreopoulos B."/>
            <person name="LaButti K."/>
            <person name="Kuo A."/>
            <person name="Mondo S."/>
            <person name="Riley R."/>
            <person name="Otillar R."/>
            <person name="Haridas S."/>
            <person name="Lipzen A."/>
            <person name="Grimwood J."/>
            <person name="Schmutz J."/>
            <person name="Clum A."/>
            <person name="Reid I.D."/>
            <person name="Moisan M.C."/>
            <person name="Butler G."/>
            <person name="Nguyen T.T.M."/>
            <person name="Dewar K."/>
            <person name="Conant G."/>
            <person name="Drula E."/>
            <person name="Henrissat B."/>
            <person name="Hansel C."/>
            <person name="Singer S."/>
            <person name="Hutchinson M.I."/>
            <person name="de Vries R.P."/>
            <person name="Natvig D.O."/>
            <person name="Powell A.J."/>
            <person name="Tsang A."/>
            <person name="Grigoriev I.V."/>
        </authorList>
    </citation>
    <scope>NUCLEOTIDE SEQUENCE [LARGE SCALE GENOMIC DNA]</scope>
    <source>
        <strain evidence="2 3">CBS 494.80</strain>
    </source>
</reference>
<evidence type="ECO:0000313" key="2">
    <source>
        <dbReference type="EMBL" id="KAL2060650.1"/>
    </source>
</evidence>
<comment type="caution">
    <text evidence="2">The sequence shown here is derived from an EMBL/GenBank/DDBJ whole genome shotgun (WGS) entry which is preliminary data.</text>
</comment>
<sequence length="634" mass="70022">MVSTRTQDGSISTKTYTPLTLDLNSLSIQSPLPSPMRGTRNNGTGSPTKVHTPKSPRKASGRAPRTPTSARKEKIVNIAANKRNASISTAPAATLTSRARTRAQTQTRSVAKVTFDKSASNVKMLEHSVDFLEGNTFFPSVTIGAKETVGLSKIGRADQEVKMWEGILAEHKENMPSLVPVVEEKLWQAIHKRVCLDEKVAENVMVGDVNPAESFIEARLAVLEWALSTSKFGPEAENIKCAIAGYKSGDIGFTDHFTVIYAAHVVDTVATYGEFVRDRTEMLDRYYKMHGDGWMWYEPPLNIHPESKPKLCPSVALERQDVWSSLGGWFVNQGFWKRVGWVSRMKQTMLLQPGINSEQYQRHPTDPTLVNCQSDGPRLSYRSMLDSGATFPSLHEEDFDDLNINTAFYAAQSVSEILTANGVVSSRVFELFVCVLDNEGKQLVDQNNAVYPLSHKYLGGLCPVVQCITPLRISPTGIPIASRLSGILPFVASYVSSTPTRNILYLGEDRNSVLGSHRMPGQRKWSIELGPIIPGIPFDRYGDPKIRFSHRAGRLVDEDDDVISNVSYLRVRGDTGRPDETVTVTSDPATRQFEMQFRNDRLAALQASRIADEEEERRLRLASGAGGGGGGVAF</sequence>
<name>A0ABR4BSM3_9HELO</name>
<feature type="region of interest" description="Disordered" evidence="1">
    <location>
        <begin position="26"/>
        <end position="71"/>
    </location>
</feature>
<dbReference type="Proteomes" id="UP001595075">
    <property type="component" value="Unassembled WGS sequence"/>
</dbReference>
<evidence type="ECO:0000313" key="3">
    <source>
        <dbReference type="Proteomes" id="UP001595075"/>
    </source>
</evidence>
<feature type="compositionally biased region" description="Polar residues" evidence="1">
    <location>
        <begin position="39"/>
        <end position="49"/>
    </location>
</feature>
<keyword evidence="3" id="KW-1185">Reference proteome</keyword>
<organism evidence="2 3">
    <name type="scientific">Oculimacula yallundae</name>
    <dbReference type="NCBI Taxonomy" id="86028"/>
    <lineage>
        <taxon>Eukaryota</taxon>
        <taxon>Fungi</taxon>
        <taxon>Dikarya</taxon>
        <taxon>Ascomycota</taxon>
        <taxon>Pezizomycotina</taxon>
        <taxon>Leotiomycetes</taxon>
        <taxon>Helotiales</taxon>
        <taxon>Ploettnerulaceae</taxon>
        <taxon>Oculimacula</taxon>
    </lineage>
</organism>
<gene>
    <name evidence="2" type="ORF">VTL71DRAFT_9291</name>
</gene>
<evidence type="ECO:0000256" key="1">
    <source>
        <dbReference type="SAM" id="MobiDB-lite"/>
    </source>
</evidence>